<comment type="caution">
    <text evidence="4">The sequence shown here is derived from an EMBL/GenBank/DDBJ whole genome shotgun (WGS) entry which is preliminary data.</text>
</comment>
<evidence type="ECO:0000256" key="1">
    <source>
        <dbReference type="ARBA" id="ARBA00022603"/>
    </source>
</evidence>
<protein>
    <submittedName>
        <fullName evidence="4">Dimethylhistidine N-methyltransferase</fullName>
    </submittedName>
</protein>
<dbReference type="PANTHER" id="PTHR43397">
    <property type="entry name" value="ERGOTHIONEINE BIOSYNTHESIS PROTEIN 1"/>
    <property type="match status" value="1"/>
</dbReference>
<dbReference type="Pfam" id="PF10017">
    <property type="entry name" value="Methyltransf_33"/>
    <property type="match status" value="1"/>
</dbReference>
<dbReference type="InterPro" id="IPR051128">
    <property type="entry name" value="EgtD_Methyltrsf_superfamily"/>
</dbReference>
<dbReference type="NCBIfam" id="TIGR03438">
    <property type="entry name" value="egtD_ergothio"/>
    <property type="match status" value="1"/>
</dbReference>
<reference evidence="5" key="1">
    <citation type="journal article" date="2019" name="Int. J. Syst. Evol. Microbiol.">
        <title>The Global Catalogue of Microorganisms (GCM) 10K type strain sequencing project: providing services to taxonomists for standard genome sequencing and annotation.</title>
        <authorList>
            <consortium name="The Broad Institute Genomics Platform"/>
            <consortium name="The Broad Institute Genome Sequencing Center for Infectious Disease"/>
            <person name="Wu L."/>
            <person name="Ma J."/>
        </authorList>
    </citation>
    <scope>NUCLEOTIDE SEQUENCE [LARGE SCALE GENOMIC DNA]</scope>
    <source>
        <strain evidence="5">CGMCC 1.15407</strain>
    </source>
</reference>
<dbReference type="PIRSF" id="PIRSF018005">
    <property type="entry name" value="UCP018005"/>
    <property type="match status" value="1"/>
</dbReference>
<evidence type="ECO:0000313" key="5">
    <source>
        <dbReference type="Proteomes" id="UP000647339"/>
    </source>
</evidence>
<keyword evidence="2" id="KW-0808">Transferase</keyword>
<evidence type="ECO:0000313" key="4">
    <source>
        <dbReference type="EMBL" id="GGF44938.1"/>
    </source>
</evidence>
<proteinExistence type="predicted"/>
<feature type="domain" description="Histidine-specific methyltransferase SAM-dependent" evidence="3">
    <location>
        <begin position="11"/>
        <end position="317"/>
    </location>
</feature>
<name>A0ABQ1VAK9_9BACT</name>
<dbReference type="Gene3D" id="3.40.50.150">
    <property type="entry name" value="Vaccinia Virus protein VP39"/>
    <property type="match status" value="1"/>
</dbReference>
<accession>A0ABQ1VAK9</accession>
<keyword evidence="5" id="KW-1185">Reference proteome</keyword>
<sequence length="319" mass="36742">MEYTLKTETEFAKDVLAGLSAPQKYLSSKYFYDQRGDKLFQQIMRLPEYYLTKKEFAILDRYKAAILAPSISSRFNLVEMGAGDGLKTKILINHLQQEGADFTYFPIDISSTVLDELKADLQQSFTSLDVEPIVGTYKRALEQRKWENDHPTLLLFLGGNIGNFHYEQAVGMLRNVAESLKSGDHLLIGFDLKKDPDIILRAYNDAEGVTRDFNLNILARINKELGGDFDLTKFKHWPMYDPVTGECRSYLVSTQSQKICVKGLERDFYFEKAEPIHTEVSKKYSHHELEKLAAKSGFLVVQDFEDQDHYFTNSLWQKQ</sequence>
<dbReference type="InterPro" id="IPR017804">
    <property type="entry name" value="MeTrfase_EgtD-like"/>
</dbReference>
<dbReference type="PANTHER" id="PTHR43397:SF1">
    <property type="entry name" value="ERGOTHIONEINE BIOSYNTHESIS PROTEIN 1"/>
    <property type="match status" value="1"/>
</dbReference>
<keyword evidence="1" id="KW-0489">Methyltransferase</keyword>
<dbReference type="SUPFAM" id="SSF53335">
    <property type="entry name" value="S-adenosyl-L-methionine-dependent methyltransferases"/>
    <property type="match status" value="1"/>
</dbReference>
<dbReference type="EMBL" id="BMIU01000022">
    <property type="protein sequence ID" value="GGF44938.1"/>
    <property type="molecule type" value="Genomic_DNA"/>
</dbReference>
<evidence type="ECO:0000256" key="2">
    <source>
        <dbReference type="ARBA" id="ARBA00022679"/>
    </source>
</evidence>
<dbReference type="InterPro" id="IPR029063">
    <property type="entry name" value="SAM-dependent_MTases_sf"/>
</dbReference>
<dbReference type="Proteomes" id="UP000647339">
    <property type="component" value="Unassembled WGS sequence"/>
</dbReference>
<dbReference type="RefSeq" id="WP_137403269.1">
    <property type="nucleotide sequence ID" value="NZ_BMIU01000022.1"/>
</dbReference>
<dbReference type="InterPro" id="IPR035094">
    <property type="entry name" value="EgtD"/>
</dbReference>
<evidence type="ECO:0000259" key="3">
    <source>
        <dbReference type="Pfam" id="PF10017"/>
    </source>
</evidence>
<organism evidence="4 5">
    <name type="scientific">Echinicola rosea</name>
    <dbReference type="NCBI Taxonomy" id="1807691"/>
    <lineage>
        <taxon>Bacteria</taxon>
        <taxon>Pseudomonadati</taxon>
        <taxon>Bacteroidota</taxon>
        <taxon>Cytophagia</taxon>
        <taxon>Cytophagales</taxon>
        <taxon>Cyclobacteriaceae</taxon>
        <taxon>Echinicola</taxon>
    </lineage>
</organism>
<dbReference type="InterPro" id="IPR019257">
    <property type="entry name" value="MeTrfase_dom"/>
</dbReference>
<gene>
    <name evidence="4" type="ORF">GCM10011339_36760</name>
</gene>